<dbReference type="EMBL" id="JBHRYQ010000001">
    <property type="protein sequence ID" value="MFC3811316.1"/>
    <property type="molecule type" value="Genomic_DNA"/>
</dbReference>
<sequence length="348" mass="37916">MLFLLLFGSIQAQSLLLSPNSTSPVISVSQIKGYRASNLSNSSTMEMKTSSDEAIIQSITNSNLAFTVNDGPTLMLLSTNGYFGIGTSSPAERLDIKNGRIRFNGEKSPGNPSGLRFGDVNNGTNYRLEMKNDDLMRIFSVQSSLNLFQMNVNNGNVGINVDPQAEALTVAGSVSNKQFENVDNKINILLSTIDGTLIKSPSTKFITTPWNITRFGNGSNNFVITNNFGYINTPASAVLSAPLHFPNQVKLKSFSFDIIDNSTQNYIQIYIVGVNALTGNTVLQSSLNSKSLISSVNVQKISDTLLHQSDAENIIYFYEISIRKASDDSSAAWSSSTKVGNLVFDYNY</sequence>
<name>A0ABV7YWL8_9BACT</name>
<dbReference type="Proteomes" id="UP001595616">
    <property type="component" value="Unassembled WGS sequence"/>
</dbReference>
<evidence type="ECO:0000313" key="2">
    <source>
        <dbReference type="Proteomes" id="UP001595616"/>
    </source>
</evidence>
<dbReference type="RefSeq" id="WP_379838157.1">
    <property type="nucleotide sequence ID" value="NZ_JBHRYQ010000001.1"/>
</dbReference>
<organism evidence="1 2">
    <name type="scientific">Lacihabitans lacunae</name>
    <dbReference type="NCBI Taxonomy" id="1028214"/>
    <lineage>
        <taxon>Bacteria</taxon>
        <taxon>Pseudomonadati</taxon>
        <taxon>Bacteroidota</taxon>
        <taxon>Cytophagia</taxon>
        <taxon>Cytophagales</taxon>
        <taxon>Leadbetterellaceae</taxon>
        <taxon>Lacihabitans</taxon>
    </lineage>
</organism>
<gene>
    <name evidence="1" type="ORF">ACFOOI_11690</name>
</gene>
<comment type="caution">
    <text evidence="1">The sequence shown here is derived from an EMBL/GenBank/DDBJ whole genome shotgun (WGS) entry which is preliminary data.</text>
</comment>
<protein>
    <submittedName>
        <fullName evidence="1">Uncharacterized protein</fullName>
    </submittedName>
</protein>
<evidence type="ECO:0000313" key="1">
    <source>
        <dbReference type="EMBL" id="MFC3811316.1"/>
    </source>
</evidence>
<reference evidence="2" key="1">
    <citation type="journal article" date="2019" name="Int. J. Syst. Evol. Microbiol.">
        <title>The Global Catalogue of Microorganisms (GCM) 10K type strain sequencing project: providing services to taxonomists for standard genome sequencing and annotation.</title>
        <authorList>
            <consortium name="The Broad Institute Genomics Platform"/>
            <consortium name="The Broad Institute Genome Sequencing Center for Infectious Disease"/>
            <person name="Wu L."/>
            <person name="Ma J."/>
        </authorList>
    </citation>
    <scope>NUCLEOTIDE SEQUENCE [LARGE SCALE GENOMIC DNA]</scope>
    <source>
        <strain evidence="2">CECT 7956</strain>
    </source>
</reference>
<proteinExistence type="predicted"/>
<accession>A0ABV7YWL8</accession>
<keyword evidence="2" id="KW-1185">Reference proteome</keyword>